<dbReference type="Gene3D" id="3.30.70.1060">
    <property type="entry name" value="Dimeric alpha+beta barrel"/>
    <property type="match status" value="1"/>
</dbReference>
<evidence type="ECO:0000256" key="2">
    <source>
        <dbReference type="ARBA" id="ARBA00005193"/>
    </source>
</evidence>
<evidence type="ECO:0000256" key="7">
    <source>
        <dbReference type="ARBA" id="ARBA00023235"/>
    </source>
</evidence>
<keyword evidence="6 8" id="KW-0058">Aromatic hydrocarbons catabolism</keyword>
<sequence>MSTEQYLVRLEYAEPAEVSQDELSALRRAERERAHELQRSGMLRELWRAPGRRASWSLWSVSGATALHEALTSLPMWPWITATVEVLASHPNRLAEGK</sequence>
<evidence type="ECO:0000256" key="6">
    <source>
        <dbReference type="ARBA" id="ARBA00022797"/>
    </source>
</evidence>
<evidence type="ECO:0000256" key="3">
    <source>
        <dbReference type="ARBA" id="ARBA00010882"/>
    </source>
</evidence>
<comment type="catalytic activity">
    <reaction evidence="1 8">
        <text>(S)-muconolactone = (4,5-dihydro-5-oxofuran-2-yl)-acetate</text>
        <dbReference type="Rhea" id="RHEA:12348"/>
        <dbReference type="ChEBI" id="CHEBI:58425"/>
        <dbReference type="ChEBI" id="CHEBI:58736"/>
        <dbReference type="EC" id="5.3.3.4"/>
    </reaction>
</comment>
<comment type="similarity">
    <text evidence="3 8">Belongs to the muconolactone Delta-isomerase family.</text>
</comment>
<dbReference type="EC" id="5.3.3.4" evidence="5 8"/>
<gene>
    <name evidence="10" type="ORF">Asi02nite_39460</name>
</gene>
<evidence type="ECO:0000259" key="9">
    <source>
        <dbReference type="Pfam" id="PF02426"/>
    </source>
</evidence>
<dbReference type="SUPFAM" id="SSF54909">
    <property type="entry name" value="Dimeric alpha+beta barrel"/>
    <property type="match status" value="1"/>
</dbReference>
<comment type="caution">
    <text evidence="10">The sequence shown here is derived from an EMBL/GenBank/DDBJ whole genome shotgun (WGS) entry which is preliminary data.</text>
</comment>
<name>A0ABQ4CT14_9ACTN</name>
<evidence type="ECO:0000256" key="8">
    <source>
        <dbReference type="PIRNR" id="PIRNR001486"/>
    </source>
</evidence>
<evidence type="ECO:0000256" key="1">
    <source>
        <dbReference type="ARBA" id="ARBA00001739"/>
    </source>
</evidence>
<dbReference type="InterPro" id="IPR011008">
    <property type="entry name" value="Dimeric_a/b-barrel"/>
</dbReference>
<comment type="pathway">
    <text evidence="2 8">Aromatic compound metabolism; beta-ketoadipate pathway; 5-oxo-4,5-dihydro-2-furylacetate from catechol: step 3/3.</text>
</comment>
<dbReference type="InterPro" id="IPR026029">
    <property type="entry name" value="MLI_dom"/>
</dbReference>
<feature type="domain" description="Muconolactone isomerase" evidence="9">
    <location>
        <begin position="6"/>
        <end position="92"/>
    </location>
</feature>
<keyword evidence="11" id="KW-1185">Reference proteome</keyword>
<evidence type="ECO:0000313" key="11">
    <source>
        <dbReference type="Proteomes" id="UP000604117"/>
    </source>
</evidence>
<dbReference type="Pfam" id="PF02426">
    <property type="entry name" value="MIase"/>
    <property type="match status" value="1"/>
</dbReference>
<dbReference type="PIRSF" id="PIRSF001486">
    <property type="entry name" value="CatC"/>
    <property type="match status" value="1"/>
</dbReference>
<protein>
    <recommendedName>
        <fullName evidence="5 8">Muconolactone Delta-isomerase</fullName>
        <shortName evidence="8">MIase</shortName>
        <ecNumber evidence="5 8">5.3.3.4</ecNumber>
    </recommendedName>
</protein>
<dbReference type="RefSeq" id="WP_203714986.1">
    <property type="nucleotide sequence ID" value="NZ_BONE01000031.1"/>
</dbReference>
<dbReference type="EMBL" id="BONE01000031">
    <property type="protein sequence ID" value="GIF74428.1"/>
    <property type="molecule type" value="Genomic_DNA"/>
</dbReference>
<evidence type="ECO:0000256" key="5">
    <source>
        <dbReference type="ARBA" id="ARBA00012070"/>
    </source>
</evidence>
<organism evidence="10 11">
    <name type="scientific">Asanoa siamensis</name>
    <dbReference type="NCBI Taxonomy" id="926357"/>
    <lineage>
        <taxon>Bacteria</taxon>
        <taxon>Bacillati</taxon>
        <taxon>Actinomycetota</taxon>
        <taxon>Actinomycetes</taxon>
        <taxon>Micromonosporales</taxon>
        <taxon>Micromonosporaceae</taxon>
        <taxon>Asanoa</taxon>
    </lineage>
</organism>
<reference evidence="10 11" key="1">
    <citation type="submission" date="2021-01" db="EMBL/GenBank/DDBJ databases">
        <title>Whole genome shotgun sequence of Asanoa siamensis NBRC 107932.</title>
        <authorList>
            <person name="Komaki H."/>
            <person name="Tamura T."/>
        </authorList>
    </citation>
    <scope>NUCLEOTIDE SEQUENCE [LARGE SCALE GENOMIC DNA]</scope>
    <source>
        <strain evidence="10 11">NBRC 107932</strain>
    </source>
</reference>
<dbReference type="InterPro" id="IPR003464">
    <property type="entry name" value="Muconolactone_d_Isoase"/>
</dbReference>
<proteinExistence type="inferred from homology"/>
<evidence type="ECO:0000313" key="10">
    <source>
        <dbReference type="EMBL" id="GIF74428.1"/>
    </source>
</evidence>
<dbReference type="Proteomes" id="UP000604117">
    <property type="component" value="Unassembled WGS sequence"/>
</dbReference>
<evidence type="ECO:0000256" key="4">
    <source>
        <dbReference type="ARBA" id="ARBA00011365"/>
    </source>
</evidence>
<accession>A0ABQ4CT14</accession>
<keyword evidence="7 8" id="KW-0413">Isomerase</keyword>
<comment type="subunit">
    <text evidence="4">Homodecamer.</text>
</comment>